<feature type="compositionally biased region" description="Pro residues" evidence="1">
    <location>
        <begin position="36"/>
        <end position="46"/>
    </location>
</feature>
<reference evidence="4 5" key="1">
    <citation type="submission" date="2018-06" db="EMBL/GenBank/DDBJ databases">
        <authorList>
            <consortium name="Pathogen Informatics"/>
            <person name="Doyle S."/>
        </authorList>
    </citation>
    <scope>NUCLEOTIDE SEQUENCE [LARGE SCALE GENOMIC DNA]</scope>
    <source>
        <strain evidence="4 5">NCTC11535</strain>
    </source>
</reference>
<evidence type="ECO:0000313" key="5">
    <source>
        <dbReference type="Proteomes" id="UP000250006"/>
    </source>
</evidence>
<dbReference type="Proteomes" id="UP000250006">
    <property type="component" value="Unassembled WGS sequence"/>
</dbReference>
<accession>A0ABY1VNK4</accession>
<sequence length="413" mass="43412">MIATIACNDWDMSTDPNSAFDPRDTPQSFGGWQPPTANPQPQPQSAPEPQFGAYGAPPAGSYGQPAVDAGSQPWQQAQPQYPGGFGAPFTVAPKPGIIPLRPLTFGEILEGSFQALRVNPKAMFVPALLVMAAIGVLAAAVNALVLRNFDLTAMFDPSRAETIKPEDSLMSSLAMQSGSLLTAFLNLFATAILSGLLIVAVSRSVLGRVADLGETWQRTKRRIWALIGQTLLIQLIVIATVLVCALLAVAILTAGAGATSGFDNPSVATIIAIGLSIMVLVVAVIAAALFFQTRLLVAPAALILEDVGVIDSIKRSWQLTKGSFWRVLGMNLVISILVSIVSGTLGGIFGMAGGLSIVLSPKAFALFLSLTTFLTSVVTGLVLPFQAAANALIYIDLRMRKEGLDVDLRRSAA</sequence>
<protein>
    <submittedName>
        <fullName evidence="4">Predicted integral membrane protein</fullName>
    </submittedName>
</protein>
<dbReference type="PANTHER" id="PTHR33133:SF1">
    <property type="entry name" value="EXPRESSED PROTEIN-RELATED"/>
    <property type="match status" value="1"/>
</dbReference>
<feature type="transmembrane region" description="Helical" evidence="2">
    <location>
        <begin position="364"/>
        <end position="395"/>
    </location>
</feature>
<evidence type="ECO:0000256" key="1">
    <source>
        <dbReference type="SAM" id="MobiDB-lite"/>
    </source>
</evidence>
<feature type="region of interest" description="Disordered" evidence="1">
    <location>
        <begin position="1"/>
        <end position="85"/>
    </location>
</feature>
<feature type="domain" description="DUF7847" evidence="3">
    <location>
        <begin position="107"/>
        <end position="395"/>
    </location>
</feature>
<proteinExistence type="predicted"/>
<dbReference type="InterPro" id="IPR057169">
    <property type="entry name" value="DUF7847"/>
</dbReference>
<organism evidence="4 5">
    <name type="scientific">Actinomyces bovis</name>
    <dbReference type="NCBI Taxonomy" id="1658"/>
    <lineage>
        <taxon>Bacteria</taxon>
        <taxon>Bacillati</taxon>
        <taxon>Actinomycetota</taxon>
        <taxon>Actinomycetes</taxon>
        <taxon>Actinomycetales</taxon>
        <taxon>Actinomycetaceae</taxon>
        <taxon>Actinomyces</taxon>
    </lineage>
</organism>
<feature type="transmembrane region" description="Helical" evidence="2">
    <location>
        <begin position="324"/>
        <end position="352"/>
    </location>
</feature>
<dbReference type="Pfam" id="PF25231">
    <property type="entry name" value="DUF7847"/>
    <property type="match status" value="1"/>
</dbReference>
<evidence type="ECO:0000256" key="2">
    <source>
        <dbReference type="SAM" id="Phobius"/>
    </source>
</evidence>
<evidence type="ECO:0000313" key="4">
    <source>
        <dbReference type="EMBL" id="SPT53332.1"/>
    </source>
</evidence>
<keyword evidence="2" id="KW-1133">Transmembrane helix</keyword>
<feature type="transmembrane region" description="Helical" evidence="2">
    <location>
        <begin position="223"/>
        <end position="256"/>
    </location>
</feature>
<dbReference type="PANTHER" id="PTHR33133">
    <property type="entry name" value="OS08G0107100 PROTEIN-RELATED"/>
    <property type="match status" value="1"/>
</dbReference>
<name>A0ABY1VNK4_9ACTO</name>
<dbReference type="EMBL" id="UAPQ01000006">
    <property type="protein sequence ID" value="SPT53332.1"/>
    <property type="molecule type" value="Genomic_DNA"/>
</dbReference>
<keyword evidence="5" id="KW-1185">Reference proteome</keyword>
<comment type="caution">
    <text evidence="4">The sequence shown here is derived from an EMBL/GenBank/DDBJ whole genome shotgun (WGS) entry which is preliminary data.</text>
</comment>
<keyword evidence="2" id="KW-0472">Membrane</keyword>
<evidence type="ECO:0000259" key="3">
    <source>
        <dbReference type="Pfam" id="PF25231"/>
    </source>
</evidence>
<feature type="transmembrane region" description="Helical" evidence="2">
    <location>
        <begin position="180"/>
        <end position="202"/>
    </location>
</feature>
<gene>
    <name evidence="4" type="ORF">NCTC11535_00995</name>
</gene>
<keyword evidence="2" id="KW-0812">Transmembrane</keyword>
<feature type="transmembrane region" description="Helical" evidence="2">
    <location>
        <begin position="268"/>
        <end position="291"/>
    </location>
</feature>
<feature type="compositionally biased region" description="Low complexity" evidence="1">
    <location>
        <begin position="47"/>
        <end position="66"/>
    </location>
</feature>
<feature type="transmembrane region" description="Helical" evidence="2">
    <location>
        <begin position="122"/>
        <end position="145"/>
    </location>
</feature>